<feature type="signal peptide" evidence="1">
    <location>
        <begin position="1"/>
        <end position="26"/>
    </location>
</feature>
<dbReference type="Gene3D" id="3.30.2080.10">
    <property type="entry name" value="GH92 mannosidase domain"/>
    <property type="match status" value="1"/>
</dbReference>
<dbReference type="Gene3D" id="2.70.98.10">
    <property type="match status" value="1"/>
</dbReference>
<dbReference type="InterPro" id="IPR014718">
    <property type="entry name" value="GH-type_carb-bd"/>
</dbReference>
<dbReference type="InterPro" id="IPR041371">
    <property type="entry name" value="GH92_N"/>
</dbReference>
<feature type="chain" id="PRO_5003054402" evidence="1">
    <location>
        <begin position="27"/>
        <end position="754"/>
    </location>
</feature>
<dbReference type="RefSeq" id="XP_003011544.1">
    <property type="nucleotide sequence ID" value="XM_003011498.1"/>
</dbReference>
<evidence type="ECO:0000256" key="1">
    <source>
        <dbReference type="SAM" id="SignalP"/>
    </source>
</evidence>
<dbReference type="OMA" id="YGVISQM"/>
<dbReference type="EMBL" id="ABSU01000025">
    <property type="protein sequence ID" value="EFE30904.1"/>
    <property type="molecule type" value="Genomic_DNA"/>
</dbReference>
<evidence type="ECO:0000313" key="5">
    <source>
        <dbReference type="Proteomes" id="UP000008866"/>
    </source>
</evidence>
<dbReference type="GO" id="GO:0006516">
    <property type="term" value="P:glycoprotein catabolic process"/>
    <property type="evidence" value="ECO:0007669"/>
    <property type="project" value="TreeGrafter"/>
</dbReference>
<dbReference type="PANTHER" id="PTHR12143">
    <property type="entry name" value="PEPTIDE N-GLYCANASE PNGASE -RELATED"/>
    <property type="match status" value="1"/>
</dbReference>
<dbReference type="AlphaFoldDB" id="D4B0W9"/>
<dbReference type="GO" id="GO:0030246">
    <property type="term" value="F:carbohydrate binding"/>
    <property type="evidence" value="ECO:0007669"/>
    <property type="project" value="InterPro"/>
</dbReference>
<dbReference type="SUPFAM" id="SSF48208">
    <property type="entry name" value="Six-hairpin glycosidases"/>
    <property type="match status" value="1"/>
</dbReference>
<dbReference type="Gene3D" id="1.20.1050.60">
    <property type="entry name" value="alpha-1,2-mannosidase"/>
    <property type="match status" value="1"/>
</dbReference>
<proteinExistence type="predicted"/>
<dbReference type="GO" id="GO:0000224">
    <property type="term" value="F:peptide-N4-(N-acetyl-beta-glucosaminyl)asparagine amidase activity"/>
    <property type="evidence" value="ECO:0007669"/>
    <property type="project" value="TreeGrafter"/>
</dbReference>
<reference evidence="5" key="1">
    <citation type="journal article" date="2011" name="Genome Biol.">
        <title>Comparative and functional genomics provide insights into the pathogenicity of dermatophytic fungi.</title>
        <authorList>
            <person name="Burmester A."/>
            <person name="Shelest E."/>
            <person name="Gloeckner G."/>
            <person name="Heddergott C."/>
            <person name="Schindler S."/>
            <person name="Staib P."/>
            <person name="Heidel A."/>
            <person name="Felder M."/>
            <person name="Petzold A."/>
            <person name="Szafranski K."/>
            <person name="Feuermann M."/>
            <person name="Pedruzzi I."/>
            <person name="Priebe S."/>
            <person name="Groth M."/>
            <person name="Winkler R."/>
            <person name="Li W."/>
            <person name="Kniemeyer O."/>
            <person name="Schroeckh V."/>
            <person name="Hertweck C."/>
            <person name="Hube B."/>
            <person name="White T.C."/>
            <person name="Platzer M."/>
            <person name="Guthke R."/>
            <person name="Heitman J."/>
            <person name="Woestemeyer J."/>
            <person name="Zipfel P.F."/>
            <person name="Monod M."/>
            <person name="Brakhage A.A."/>
        </authorList>
    </citation>
    <scope>NUCLEOTIDE SEQUENCE [LARGE SCALE GENOMIC DNA]</scope>
    <source>
        <strain evidence="5">ATCC MYA-4681 / CBS 112371</strain>
    </source>
</reference>
<comment type="caution">
    <text evidence="4">The sequence shown here is derived from an EMBL/GenBank/DDBJ whole genome shotgun (WGS) entry which is preliminary data.</text>
</comment>
<keyword evidence="5" id="KW-1185">Reference proteome</keyword>
<dbReference type="Pfam" id="PF17678">
    <property type="entry name" value="Glyco_hydro_92N"/>
    <property type="match status" value="1"/>
</dbReference>
<feature type="domain" description="Glycosyl hydrolase family 92" evidence="2">
    <location>
        <begin position="633"/>
        <end position="732"/>
    </location>
</feature>
<accession>D4B0W9</accession>
<protein>
    <submittedName>
        <fullName evidence="4">Alpha-1,2-mannosidase family protein</fullName>
    </submittedName>
</protein>
<dbReference type="STRING" id="663331.D4B0W9"/>
<dbReference type="GeneID" id="9523314"/>
<dbReference type="KEGG" id="abe:ARB_02097"/>
<dbReference type="GO" id="GO:0005975">
    <property type="term" value="P:carbohydrate metabolic process"/>
    <property type="evidence" value="ECO:0007669"/>
    <property type="project" value="InterPro"/>
</dbReference>
<feature type="domain" description="Glycosyl hydrolase family 92" evidence="2">
    <location>
        <begin position="279"/>
        <end position="613"/>
    </location>
</feature>
<sequence length="754" mass="83465">MFVTSYKYIAILAPLFILSLTSNAKGNDIDLTQYVDLFIGTEGSVAGTSYNGGNVFPGAAVIVTWLTSLLNSHDVDEKRKVDVNAGYSPDGNVSAISFLHESGTGGAPKYGVISQMPLSTLDGVDVANNRTYMQPRVGKDSASVGYYKTRFRNGITVEMSATDHAGILQYTYPSSTGKFVLVDLSHYLPTHGEPSANQMYSNGKIDIQGGGRMYTGYGIYRGGWNEVRGEAKFSNQQTITGGREGYQYADRIGAVFEFPSGTRTLKSRIGVSFISTEKACQFINEMRSWNINDTVNDAKGRWNSEVLGTVTTSDTNITRRTMLYSALYRSHLLPSNRTGENPYWESAEPYYDDYYAIWDTFRCLNSFYLLTKPQFAAETIRSLIDIWRFERFMPDGRSGNANGRRLLLLTMETQVQGGSNADNILADAYVKGLQKGVNWTDGYLAMRTDAEVVPYNNFGPADLTGSTKEGRGALPDWLRYGYVTPSFGRSISRTVEYSLNDFALSQVAKDLAPEDYDKYLNRSAGWQRIWHKDISSLNFTGFLAPTWPNGSVTPEYDPLDCGECEWSSHSYEALPIEYGWTVPFDMKSLIKFMGGEKTMEQRLDQMFVPGLRKGDVGSGGTNTLGSLNLLDSTRPSGLPGNSDAGAIDSWLIWNLLGLYPVVTQPVYLLSSPWFNNVSVAVGDNSRLTITAQNLGEDSYFVQSVKVNGKLWTKSWVSHDDIKDGGTLEFVLGPEKKSWDTGELPPSPGHVELDL</sequence>
<dbReference type="Gene3D" id="1.20.1610.10">
    <property type="entry name" value="alpha-1,2-mannosidases domains"/>
    <property type="match status" value="1"/>
</dbReference>
<organism evidence="4 5">
    <name type="scientific">Arthroderma benhamiae (strain ATCC MYA-4681 / CBS 112371)</name>
    <name type="common">Trichophyton mentagrophytes</name>
    <dbReference type="NCBI Taxonomy" id="663331"/>
    <lineage>
        <taxon>Eukaryota</taxon>
        <taxon>Fungi</taxon>
        <taxon>Dikarya</taxon>
        <taxon>Ascomycota</taxon>
        <taxon>Pezizomycotina</taxon>
        <taxon>Eurotiomycetes</taxon>
        <taxon>Eurotiomycetidae</taxon>
        <taxon>Onygenales</taxon>
        <taxon>Arthrodermataceae</taxon>
        <taxon>Trichophyton</taxon>
    </lineage>
</organism>
<keyword evidence="1" id="KW-0732">Signal</keyword>
<gene>
    <name evidence="4" type="ORF">ARB_02097</name>
</gene>
<dbReference type="eggNOG" id="ENOG502QR5Q">
    <property type="taxonomic scope" value="Eukaryota"/>
</dbReference>
<dbReference type="Proteomes" id="UP000008866">
    <property type="component" value="Unassembled WGS sequence"/>
</dbReference>
<dbReference type="InterPro" id="IPR050883">
    <property type="entry name" value="PNGase"/>
</dbReference>
<dbReference type="PANTHER" id="PTHR12143:SF27">
    <property type="entry name" value="ALPHA-1,2-MANNOSIDASE FAMILY PROTEIN (AFU_ORTHOLOGUE AFUA_5G10520)"/>
    <property type="match status" value="1"/>
</dbReference>
<evidence type="ECO:0000259" key="2">
    <source>
        <dbReference type="Pfam" id="PF07971"/>
    </source>
</evidence>
<dbReference type="GO" id="GO:0005634">
    <property type="term" value="C:nucleus"/>
    <property type="evidence" value="ECO:0007669"/>
    <property type="project" value="TreeGrafter"/>
</dbReference>
<dbReference type="Pfam" id="PF07971">
    <property type="entry name" value="Glyco_hydro_92"/>
    <property type="match status" value="2"/>
</dbReference>
<dbReference type="InterPro" id="IPR008928">
    <property type="entry name" value="6-hairpin_glycosidase_sf"/>
</dbReference>
<dbReference type="GO" id="GO:0005829">
    <property type="term" value="C:cytosol"/>
    <property type="evidence" value="ECO:0007669"/>
    <property type="project" value="TreeGrafter"/>
</dbReference>
<dbReference type="FunFam" id="1.20.1050.60:FF:000002">
    <property type="entry name" value="Glycosyl hydrolase family 92"/>
    <property type="match status" value="1"/>
</dbReference>
<evidence type="ECO:0000259" key="3">
    <source>
        <dbReference type="Pfam" id="PF17678"/>
    </source>
</evidence>
<dbReference type="InterPro" id="IPR012939">
    <property type="entry name" value="Glyco_hydro_92"/>
</dbReference>
<feature type="domain" description="Glycosyl hydrolase family 92 N-terminal" evidence="3">
    <location>
        <begin position="34"/>
        <end position="272"/>
    </location>
</feature>
<evidence type="ECO:0000313" key="4">
    <source>
        <dbReference type="EMBL" id="EFE30904.1"/>
    </source>
</evidence>
<name>D4B0W9_ARTBC</name>
<dbReference type="HOGENOM" id="CLU_003690_4_2_1"/>